<sequence length="146" mass="15281">MAQPSRPASAASPEGGGLPGPSLFMYVKIPVGADSGDELHQREETIDQALQGQGIGSVLGWGDSLGEPRPDGSRVAAFVRIDIDVTDQAAARTLLQDLLPALGAPVGTEIHYTVDHAALQDVYAASGWLLAQPIAAAQHHIRGAWR</sequence>
<comment type="caution">
    <text evidence="1">The sequence shown here is derived from an EMBL/GenBank/DDBJ whole genome shotgun (WGS) entry which is preliminary data.</text>
</comment>
<dbReference type="Proteomes" id="UP001139447">
    <property type="component" value="Unassembled WGS sequence"/>
</dbReference>
<proteinExistence type="predicted"/>
<dbReference type="RefSeq" id="WP_243304157.1">
    <property type="nucleotide sequence ID" value="NZ_JALGBI010000001.1"/>
</dbReference>
<dbReference type="AlphaFoldDB" id="A0A9X2ALY5"/>
<dbReference type="EMBL" id="JALGBI010000001">
    <property type="protein sequence ID" value="MCJ0762155.1"/>
    <property type="molecule type" value="Genomic_DNA"/>
</dbReference>
<keyword evidence="2" id="KW-1185">Reference proteome</keyword>
<accession>A0A9X2ALY5</accession>
<name>A0A9X2ALY5_9BURK</name>
<reference evidence="1" key="1">
    <citation type="submission" date="2022-03" db="EMBL/GenBank/DDBJ databases">
        <authorList>
            <person name="Woo C.Y."/>
        </authorList>
    </citation>
    <scope>NUCLEOTIDE SEQUENCE</scope>
    <source>
        <strain evidence="1">CYS-02</strain>
    </source>
</reference>
<evidence type="ECO:0000313" key="1">
    <source>
        <dbReference type="EMBL" id="MCJ0762155.1"/>
    </source>
</evidence>
<gene>
    <name evidence="1" type="ORF">MMF98_02920</name>
</gene>
<protein>
    <submittedName>
        <fullName evidence="1">Uncharacterized protein</fullName>
    </submittedName>
</protein>
<evidence type="ECO:0000313" key="2">
    <source>
        <dbReference type="Proteomes" id="UP001139447"/>
    </source>
</evidence>
<organism evidence="1 2">
    <name type="scientific">Variovorax terrae</name>
    <dbReference type="NCBI Taxonomy" id="2923278"/>
    <lineage>
        <taxon>Bacteria</taxon>
        <taxon>Pseudomonadati</taxon>
        <taxon>Pseudomonadota</taxon>
        <taxon>Betaproteobacteria</taxon>
        <taxon>Burkholderiales</taxon>
        <taxon>Comamonadaceae</taxon>
        <taxon>Variovorax</taxon>
    </lineage>
</organism>